<comment type="caution">
    <text evidence="2">The sequence shown here is derived from an EMBL/GenBank/DDBJ whole genome shotgun (WGS) entry which is preliminary data.</text>
</comment>
<protein>
    <recommendedName>
        <fullName evidence="1">Type 4 fimbrial biogenesis protein PilX N-terminal domain-containing protein</fullName>
    </recommendedName>
</protein>
<dbReference type="Proteomes" id="UP000482578">
    <property type="component" value="Unassembled WGS sequence"/>
</dbReference>
<evidence type="ECO:0000259" key="1">
    <source>
        <dbReference type="Pfam" id="PF14341"/>
    </source>
</evidence>
<dbReference type="Pfam" id="PF14341">
    <property type="entry name" value="PilX_N"/>
    <property type="match status" value="1"/>
</dbReference>
<evidence type="ECO:0000313" key="3">
    <source>
        <dbReference type="Proteomes" id="UP000482578"/>
    </source>
</evidence>
<name>A0A6B2KT25_9NEIS</name>
<dbReference type="RefSeq" id="WP_163316309.1">
    <property type="nucleotide sequence ID" value="NZ_JAAGAA010000007.1"/>
</dbReference>
<sequence>MSKPPIRARGSVLFLTLILLLALTVVAVSSGFLASVSEKVARAERERQFALGSAEHALVQIRALGLAQVMLLEREGALPDCGLLLAGKTPLWAPVKGAKEDPERNWAWTGLSEAPTGGLAGICRWTGKGHWQDGQLQAPDRLVYDCSGDNCRRGGATVSNLYRALDGGDERAGEMRLVGGGMVDGSGRQQSLSARYFIEVFEVAGCGDLPAFRVTARGSGEGGSDAPARARRTVEAVYLIDDLHGGCTASITEGTTP</sequence>
<gene>
    <name evidence="2" type="ORF">GZH52_09985</name>
</gene>
<evidence type="ECO:0000313" key="2">
    <source>
        <dbReference type="EMBL" id="NDV13117.1"/>
    </source>
</evidence>
<dbReference type="InterPro" id="IPR025746">
    <property type="entry name" value="PilX_N_dom"/>
</dbReference>
<reference evidence="2 3" key="1">
    <citation type="submission" date="2020-02" db="EMBL/GenBank/DDBJ databases">
        <authorList>
            <person name="Yang Z."/>
        </authorList>
    </citation>
    <scope>NUCLEOTIDE SEQUENCE [LARGE SCALE GENOMIC DNA]</scope>
    <source>
        <strain evidence="2 3">HX-7-9</strain>
    </source>
</reference>
<dbReference type="EMBL" id="JAAGAA010000007">
    <property type="protein sequence ID" value="NDV13117.1"/>
    <property type="molecule type" value="Genomic_DNA"/>
</dbReference>
<feature type="domain" description="Type 4 fimbrial biogenesis protein PilX N-terminal" evidence="1">
    <location>
        <begin position="9"/>
        <end position="57"/>
    </location>
</feature>
<proteinExistence type="predicted"/>
<accession>A0A6B2KT25</accession>
<organism evidence="2 3">
    <name type="scientific">Crenobacter caeni</name>
    <dbReference type="NCBI Taxonomy" id="2705474"/>
    <lineage>
        <taxon>Bacteria</taxon>
        <taxon>Pseudomonadati</taxon>
        <taxon>Pseudomonadota</taxon>
        <taxon>Betaproteobacteria</taxon>
        <taxon>Neisseriales</taxon>
        <taxon>Neisseriaceae</taxon>
        <taxon>Crenobacter</taxon>
    </lineage>
</organism>
<dbReference type="AlphaFoldDB" id="A0A6B2KT25"/>
<keyword evidence="3" id="KW-1185">Reference proteome</keyword>